<name>A0AAW0ZI79_9HYME</name>
<dbReference type="Proteomes" id="UP001432146">
    <property type="component" value="Unassembled WGS sequence"/>
</dbReference>
<sequence>MSSSDDCPKTALGSDPRSAMQNVTGMNTTRHIKMIMEDVNRYNKVTDIGGVGTPRSGVEGLVEQDPSTSLSGDCERGRYASQDGRPIEETRKTMQKTHGETREQETYTFMSANEGDNSDASEWLPFPTTKNISGKKRDRQSSSEENETKNPRKRTTGETVQELDSMEKYLNNQVVEPPPPSKSARTLPTRQQSLPKR</sequence>
<organism evidence="2 3">
    <name type="scientific">Tetragonisca angustula</name>
    <dbReference type="NCBI Taxonomy" id="166442"/>
    <lineage>
        <taxon>Eukaryota</taxon>
        <taxon>Metazoa</taxon>
        <taxon>Ecdysozoa</taxon>
        <taxon>Arthropoda</taxon>
        <taxon>Hexapoda</taxon>
        <taxon>Insecta</taxon>
        <taxon>Pterygota</taxon>
        <taxon>Neoptera</taxon>
        <taxon>Endopterygota</taxon>
        <taxon>Hymenoptera</taxon>
        <taxon>Apocrita</taxon>
        <taxon>Aculeata</taxon>
        <taxon>Apoidea</taxon>
        <taxon>Anthophila</taxon>
        <taxon>Apidae</taxon>
        <taxon>Tetragonisca</taxon>
    </lineage>
</organism>
<accession>A0AAW0ZI79</accession>
<feature type="region of interest" description="Disordered" evidence="1">
    <location>
        <begin position="51"/>
        <end position="197"/>
    </location>
</feature>
<feature type="compositionally biased region" description="Polar residues" evidence="1">
    <location>
        <begin position="183"/>
        <end position="197"/>
    </location>
</feature>
<comment type="caution">
    <text evidence="2">The sequence shown here is derived from an EMBL/GenBank/DDBJ whole genome shotgun (WGS) entry which is preliminary data.</text>
</comment>
<gene>
    <name evidence="2" type="ORF">QLX08_009356</name>
</gene>
<feature type="compositionally biased region" description="Basic and acidic residues" evidence="1">
    <location>
        <begin position="85"/>
        <end position="105"/>
    </location>
</feature>
<dbReference type="EMBL" id="JAWNGG020000205">
    <property type="protein sequence ID" value="KAK9296742.1"/>
    <property type="molecule type" value="Genomic_DNA"/>
</dbReference>
<proteinExistence type="predicted"/>
<feature type="compositionally biased region" description="Polar residues" evidence="1">
    <location>
        <begin position="106"/>
        <end position="120"/>
    </location>
</feature>
<feature type="compositionally biased region" description="Basic and acidic residues" evidence="1">
    <location>
        <begin position="139"/>
        <end position="150"/>
    </location>
</feature>
<dbReference type="AlphaFoldDB" id="A0AAW0ZI79"/>
<protein>
    <submittedName>
        <fullName evidence="2">Uncharacterized protein</fullName>
    </submittedName>
</protein>
<evidence type="ECO:0000313" key="2">
    <source>
        <dbReference type="EMBL" id="KAK9296742.1"/>
    </source>
</evidence>
<reference evidence="2 3" key="1">
    <citation type="submission" date="2024-05" db="EMBL/GenBank/DDBJ databases">
        <title>The nuclear and mitochondrial genome assemblies of Tetragonisca angustula (Apidae: Meliponini), a tiny yet remarkable pollinator in the Neotropics.</title>
        <authorList>
            <person name="Ferrari R."/>
            <person name="Ricardo P.C."/>
            <person name="Dias F.C."/>
            <person name="Araujo N.S."/>
            <person name="Soares D.O."/>
            <person name="Zhou Q.-S."/>
            <person name="Zhu C.-D."/>
            <person name="Coutinho L."/>
            <person name="Airas M.C."/>
            <person name="Batista T.M."/>
        </authorList>
    </citation>
    <scope>NUCLEOTIDE SEQUENCE [LARGE SCALE GENOMIC DNA]</scope>
    <source>
        <strain evidence="2">ASF017062</strain>
        <tissue evidence="2">Abdomen</tissue>
    </source>
</reference>
<evidence type="ECO:0000256" key="1">
    <source>
        <dbReference type="SAM" id="MobiDB-lite"/>
    </source>
</evidence>
<evidence type="ECO:0000313" key="3">
    <source>
        <dbReference type="Proteomes" id="UP001432146"/>
    </source>
</evidence>
<keyword evidence="3" id="KW-1185">Reference proteome</keyword>
<feature type="region of interest" description="Disordered" evidence="1">
    <location>
        <begin position="1"/>
        <end position="26"/>
    </location>
</feature>